<dbReference type="EMBL" id="GIIL01000961">
    <property type="protein sequence ID" value="NOV44687.1"/>
    <property type="molecule type" value="Transcribed_RNA"/>
</dbReference>
<comment type="subcellular location">
    <subcellularLocation>
        <location evidence="1">Cell membrane</location>
        <topology evidence="1">Multi-pass membrane protein</topology>
    </subcellularLocation>
</comment>
<feature type="region of interest" description="Disordered" evidence="8">
    <location>
        <begin position="388"/>
        <end position="411"/>
    </location>
</feature>
<evidence type="ECO:0000256" key="5">
    <source>
        <dbReference type="ARBA" id="ARBA00022989"/>
    </source>
</evidence>
<dbReference type="PANTHER" id="PTHR10464">
    <property type="entry name" value="UREA TRANSPORTER"/>
    <property type="match status" value="1"/>
</dbReference>
<feature type="transmembrane region" description="Helical" evidence="9">
    <location>
        <begin position="98"/>
        <end position="117"/>
    </location>
</feature>
<evidence type="ECO:0000256" key="3">
    <source>
        <dbReference type="ARBA" id="ARBA00022475"/>
    </source>
</evidence>
<feature type="compositionally biased region" description="Basic and acidic residues" evidence="8">
    <location>
        <begin position="390"/>
        <end position="411"/>
    </location>
</feature>
<dbReference type="Pfam" id="PF03253">
    <property type="entry name" value="UT"/>
    <property type="match status" value="1"/>
</dbReference>
<comment type="similarity">
    <text evidence="2">Belongs to the urea transporter family.</text>
</comment>
<evidence type="ECO:0000256" key="9">
    <source>
        <dbReference type="SAM" id="Phobius"/>
    </source>
</evidence>
<sequence>MNSCKLLSFTGDCPAVANFLAEKKTKSIWIVLKFLDAFFRSYSQVMLCNNTLSGLIMYVGLLIAHPLGAFTSTITCSIGIFTAYLIRQPVSILSNGLAGYNPLLVGMVTAVSQPAMLTGDTAVIAWLYLIIASIISVYLAVNIASLLGRAGAPGLTWSFNITQYLLLIVLWTYRLNIERHNSILVDKQMNVTQFERSHNITQDNLEDKLLPINWVHVFYGSVAASGQVFAVHDLAFSSLIYVGIFVFSPIMAISSFLGALFGPFFFLAISNATYENLSLVYNGVMGYNPLLCAAALGGFFYKLNLQTATLSCVGVLVTCVIQLALTPAYPDFMNVQTIPFCISTCVFLITDLGNTVFKKPKIISYPEKHLRENSDDLDFDVETESCSAADENRSVDDVRIPVSQEEHAERQ</sequence>
<feature type="transmembrane region" description="Helical" evidence="9">
    <location>
        <begin position="214"/>
        <end position="232"/>
    </location>
</feature>
<feature type="transmembrane region" description="Helical" evidence="9">
    <location>
        <begin position="55"/>
        <end position="86"/>
    </location>
</feature>
<proteinExistence type="inferred from homology"/>
<dbReference type="PANTHER" id="PTHR10464:SF4">
    <property type="entry name" value="UREA TRANSPORTER"/>
    <property type="match status" value="1"/>
</dbReference>
<feature type="transmembrane region" description="Helical" evidence="9">
    <location>
        <begin position="337"/>
        <end position="357"/>
    </location>
</feature>
<keyword evidence="3" id="KW-1003">Cell membrane</keyword>
<dbReference type="Gene3D" id="1.10.3430.10">
    <property type="entry name" value="Ammonium transporter AmtB like domains"/>
    <property type="match status" value="1"/>
</dbReference>
<accession>A0A6M2DIM5</accession>
<keyword evidence="6 9" id="KW-0472">Membrane</keyword>
<feature type="transmembrane region" description="Helical" evidence="9">
    <location>
        <begin position="308"/>
        <end position="325"/>
    </location>
</feature>
<protein>
    <submittedName>
        <fullName evidence="10">Putative urea transporter</fullName>
    </submittedName>
</protein>
<dbReference type="InterPro" id="IPR004937">
    <property type="entry name" value="Urea_transporter"/>
</dbReference>
<feature type="transmembrane region" description="Helical" evidence="9">
    <location>
        <begin position="123"/>
        <end position="147"/>
    </location>
</feature>
<feature type="transmembrane region" description="Helical" evidence="9">
    <location>
        <begin position="154"/>
        <end position="173"/>
    </location>
</feature>
<dbReference type="GO" id="GO:0005886">
    <property type="term" value="C:plasma membrane"/>
    <property type="evidence" value="ECO:0007669"/>
    <property type="project" value="UniProtKB-SubCell"/>
</dbReference>
<evidence type="ECO:0000256" key="1">
    <source>
        <dbReference type="ARBA" id="ARBA00004651"/>
    </source>
</evidence>
<evidence type="ECO:0000256" key="8">
    <source>
        <dbReference type="SAM" id="MobiDB-lite"/>
    </source>
</evidence>
<comment type="catalytic activity">
    <reaction evidence="7">
        <text>urea(in) = urea(out)</text>
        <dbReference type="Rhea" id="RHEA:32799"/>
        <dbReference type="ChEBI" id="CHEBI:16199"/>
    </reaction>
</comment>
<organism evidence="10">
    <name type="scientific">Xenopsylla cheopis</name>
    <name type="common">Oriental rat flea</name>
    <name type="synonym">Pulex cheopis</name>
    <dbReference type="NCBI Taxonomy" id="163159"/>
    <lineage>
        <taxon>Eukaryota</taxon>
        <taxon>Metazoa</taxon>
        <taxon>Ecdysozoa</taxon>
        <taxon>Arthropoda</taxon>
        <taxon>Hexapoda</taxon>
        <taxon>Insecta</taxon>
        <taxon>Pterygota</taxon>
        <taxon>Neoptera</taxon>
        <taxon>Endopterygota</taxon>
        <taxon>Siphonaptera</taxon>
        <taxon>Pulicidae</taxon>
        <taxon>Xenopsyllinae</taxon>
        <taxon>Xenopsylla</taxon>
    </lineage>
</organism>
<dbReference type="InterPro" id="IPR029020">
    <property type="entry name" value="Ammonium/urea_transptr"/>
</dbReference>
<dbReference type="AlphaFoldDB" id="A0A6M2DIM5"/>
<name>A0A6M2DIM5_XENCH</name>
<evidence type="ECO:0000313" key="10">
    <source>
        <dbReference type="EMBL" id="NOV44687.1"/>
    </source>
</evidence>
<dbReference type="GO" id="GO:0015204">
    <property type="term" value="F:urea transmembrane transporter activity"/>
    <property type="evidence" value="ECO:0007669"/>
    <property type="project" value="InterPro"/>
</dbReference>
<feature type="transmembrane region" description="Helical" evidence="9">
    <location>
        <begin position="239"/>
        <end position="267"/>
    </location>
</feature>
<evidence type="ECO:0000256" key="4">
    <source>
        <dbReference type="ARBA" id="ARBA00022692"/>
    </source>
</evidence>
<feature type="transmembrane region" description="Helical" evidence="9">
    <location>
        <begin position="279"/>
        <end position="301"/>
    </location>
</feature>
<keyword evidence="5 9" id="KW-1133">Transmembrane helix</keyword>
<evidence type="ECO:0000256" key="2">
    <source>
        <dbReference type="ARBA" id="ARBA00005914"/>
    </source>
</evidence>
<keyword evidence="4 9" id="KW-0812">Transmembrane</keyword>
<evidence type="ECO:0000256" key="6">
    <source>
        <dbReference type="ARBA" id="ARBA00023136"/>
    </source>
</evidence>
<evidence type="ECO:0000256" key="7">
    <source>
        <dbReference type="ARBA" id="ARBA00033993"/>
    </source>
</evidence>
<reference evidence="10" key="1">
    <citation type="submission" date="2020-03" db="EMBL/GenBank/DDBJ databases">
        <title>Transcriptomic Profiling of the Digestive Tract of the Rat Flea, Xenopsylla cheopis, Following Blood Feeding and Infection with Yersinia pestis.</title>
        <authorList>
            <person name="Bland D.M."/>
            <person name="Martens C.A."/>
            <person name="Virtaneva K."/>
            <person name="Kanakabandi K."/>
            <person name="Long D."/>
            <person name="Rosenke R."/>
            <person name="Saturday G.A."/>
            <person name="Hoyt F.H."/>
            <person name="Bruno D.P."/>
            <person name="Ribeiro J.M.C."/>
            <person name="Hinnebusch J."/>
        </authorList>
    </citation>
    <scope>NUCLEOTIDE SEQUENCE</scope>
</reference>